<evidence type="ECO:0000259" key="5">
    <source>
        <dbReference type="Pfam" id="PF07992"/>
    </source>
</evidence>
<evidence type="ECO:0000256" key="3">
    <source>
        <dbReference type="ARBA" id="ARBA00022630"/>
    </source>
</evidence>
<dbReference type="Pfam" id="PF07992">
    <property type="entry name" value="Pyr_redox_2"/>
    <property type="match status" value="1"/>
</dbReference>
<evidence type="ECO:0000313" key="7">
    <source>
        <dbReference type="Proteomes" id="UP001589818"/>
    </source>
</evidence>
<dbReference type="PRINTS" id="PR00469">
    <property type="entry name" value="PNDRDTASEII"/>
</dbReference>
<dbReference type="RefSeq" id="WP_204819283.1">
    <property type="nucleotide sequence ID" value="NZ_JANHOF010000003.1"/>
</dbReference>
<comment type="cofactor">
    <cofactor evidence="1">
        <name>FAD</name>
        <dbReference type="ChEBI" id="CHEBI:57692"/>
    </cofactor>
</comment>
<dbReference type="SUPFAM" id="SSF51905">
    <property type="entry name" value="FAD/NAD(P)-binding domain"/>
    <property type="match status" value="1"/>
</dbReference>
<dbReference type="PANTHER" id="PTHR48105">
    <property type="entry name" value="THIOREDOXIN REDUCTASE 1-RELATED-RELATED"/>
    <property type="match status" value="1"/>
</dbReference>
<gene>
    <name evidence="6" type="ORF">ACFFJ8_12410</name>
</gene>
<dbReference type="EMBL" id="JBHLVF010000017">
    <property type="protein sequence ID" value="MFC0392165.1"/>
    <property type="molecule type" value="Genomic_DNA"/>
</dbReference>
<reference evidence="6 7" key="1">
    <citation type="submission" date="2024-09" db="EMBL/GenBank/DDBJ databases">
        <authorList>
            <person name="Sun Q."/>
            <person name="Mori K."/>
        </authorList>
    </citation>
    <scope>NUCLEOTIDE SEQUENCE [LARGE SCALE GENOMIC DNA]</scope>
    <source>
        <strain evidence="6 7">CCM 4839</strain>
    </source>
</reference>
<dbReference type="InterPro" id="IPR023753">
    <property type="entry name" value="FAD/NAD-binding_dom"/>
</dbReference>
<feature type="domain" description="FAD/NAD(P)-binding" evidence="5">
    <location>
        <begin position="3"/>
        <end position="284"/>
    </location>
</feature>
<dbReference type="Gene3D" id="3.50.50.60">
    <property type="entry name" value="FAD/NAD(P)-binding domain"/>
    <property type="match status" value="2"/>
</dbReference>
<accession>A0ABV6J8F9</accession>
<comment type="subunit">
    <text evidence="2">Homodimer.</text>
</comment>
<comment type="caution">
    <text evidence="6">The sequence shown here is derived from an EMBL/GenBank/DDBJ whole genome shotgun (WGS) entry which is preliminary data.</text>
</comment>
<organism evidence="6 7">
    <name type="scientific">Paenibacillus mendelii</name>
    <dbReference type="NCBI Taxonomy" id="206163"/>
    <lineage>
        <taxon>Bacteria</taxon>
        <taxon>Bacillati</taxon>
        <taxon>Bacillota</taxon>
        <taxon>Bacilli</taxon>
        <taxon>Bacillales</taxon>
        <taxon>Paenibacillaceae</taxon>
        <taxon>Paenibacillus</taxon>
    </lineage>
</organism>
<keyword evidence="4" id="KW-0560">Oxidoreductase</keyword>
<dbReference type="InterPro" id="IPR050097">
    <property type="entry name" value="Ferredoxin-NADP_redctase_2"/>
</dbReference>
<evidence type="ECO:0000256" key="4">
    <source>
        <dbReference type="ARBA" id="ARBA00023002"/>
    </source>
</evidence>
<evidence type="ECO:0000256" key="1">
    <source>
        <dbReference type="ARBA" id="ARBA00001974"/>
    </source>
</evidence>
<sequence length="304" mass="33039">MKMDCVIVGGGIAGLQAAVQLGRYKRSVLVIDANDGRSVICRNYNNILGWPDGISGMELRERGRRQAEKLGVSFLQARVERAEQTGDFFQLTTDGGARILADRLLLSTGIVDRLPDLPGLLPCLGRSIFVCPDCDGYEITGKRTVILGSGPVGADMAFTLAYWSRDLIYINHEAADINDAQRDQLSSVGIEYIPEPVSCLEEVEGNLRGVVLKSGRRITADRGFVAFGGNQVRSELAHQLGIHLMDNKHIRVDPRTKMTQVTNVWSAGDVVAHSEQVTIAMGDGAQAAIWMHKSLLGIPVPVSD</sequence>
<keyword evidence="7" id="KW-1185">Reference proteome</keyword>
<evidence type="ECO:0000256" key="2">
    <source>
        <dbReference type="ARBA" id="ARBA00011738"/>
    </source>
</evidence>
<dbReference type="PRINTS" id="PR00368">
    <property type="entry name" value="FADPNR"/>
</dbReference>
<dbReference type="Proteomes" id="UP001589818">
    <property type="component" value="Unassembled WGS sequence"/>
</dbReference>
<name>A0ABV6J8F9_9BACL</name>
<dbReference type="InterPro" id="IPR036188">
    <property type="entry name" value="FAD/NAD-bd_sf"/>
</dbReference>
<proteinExistence type="predicted"/>
<protein>
    <submittedName>
        <fullName evidence="6">NAD(P)/FAD-dependent oxidoreductase</fullName>
    </submittedName>
</protein>
<evidence type="ECO:0000313" key="6">
    <source>
        <dbReference type="EMBL" id="MFC0392165.1"/>
    </source>
</evidence>
<keyword evidence="3" id="KW-0285">Flavoprotein</keyword>